<dbReference type="InterPro" id="IPR010380">
    <property type="entry name" value="DUF975"/>
</dbReference>
<feature type="transmembrane region" description="Helical" evidence="2">
    <location>
        <begin position="48"/>
        <end position="69"/>
    </location>
</feature>
<protein>
    <submittedName>
        <fullName evidence="3">DUF975 family protein</fullName>
    </submittedName>
</protein>
<dbReference type="Proteomes" id="UP000823638">
    <property type="component" value="Unassembled WGS sequence"/>
</dbReference>
<feature type="region of interest" description="Disordered" evidence="1">
    <location>
        <begin position="173"/>
        <end position="224"/>
    </location>
</feature>
<comment type="caution">
    <text evidence="3">The sequence shown here is derived from an EMBL/GenBank/DDBJ whole genome shotgun (WGS) entry which is preliminary data.</text>
</comment>
<dbReference type="Pfam" id="PF06161">
    <property type="entry name" value="DUF975"/>
    <property type="match status" value="1"/>
</dbReference>
<proteinExistence type="predicted"/>
<organism evidence="3 4">
    <name type="scientific">Candidatus Gallitreponema excrementavium</name>
    <dbReference type="NCBI Taxonomy" id="2840840"/>
    <lineage>
        <taxon>Bacteria</taxon>
        <taxon>Pseudomonadati</taxon>
        <taxon>Spirochaetota</taxon>
        <taxon>Spirochaetia</taxon>
        <taxon>Spirochaetales</taxon>
        <taxon>Candidatus Gallitreponema</taxon>
    </lineage>
</organism>
<reference evidence="3" key="2">
    <citation type="journal article" date="2021" name="PeerJ">
        <title>Extensive microbial diversity within the chicken gut microbiome revealed by metagenomics and culture.</title>
        <authorList>
            <person name="Gilroy R."/>
            <person name="Ravi A."/>
            <person name="Getino M."/>
            <person name="Pursley I."/>
            <person name="Horton D.L."/>
            <person name="Alikhan N.F."/>
            <person name="Baker D."/>
            <person name="Gharbi K."/>
            <person name="Hall N."/>
            <person name="Watson M."/>
            <person name="Adriaenssens E.M."/>
            <person name="Foster-Nyarko E."/>
            <person name="Jarju S."/>
            <person name="Secka A."/>
            <person name="Antonio M."/>
            <person name="Oren A."/>
            <person name="Chaudhuri R.R."/>
            <person name="La Ragione R."/>
            <person name="Hildebrand F."/>
            <person name="Pallen M.J."/>
        </authorList>
    </citation>
    <scope>NUCLEOTIDE SEQUENCE</scope>
    <source>
        <strain evidence="3">10532</strain>
    </source>
</reference>
<evidence type="ECO:0000313" key="4">
    <source>
        <dbReference type="Proteomes" id="UP000823638"/>
    </source>
</evidence>
<evidence type="ECO:0000313" key="3">
    <source>
        <dbReference type="EMBL" id="MBO8456818.1"/>
    </source>
</evidence>
<keyword evidence="2" id="KW-1133">Transmembrane helix</keyword>
<gene>
    <name evidence="3" type="ORF">IAA81_01160</name>
</gene>
<evidence type="ECO:0000256" key="1">
    <source>
        <dbReference type="SAM" id="MobiDB-lite"/>
    </source>
</evidence>
<name>A0A9D9HN75_9SPIR</name>
<feature type="transmembrane region" description="Helical" evidence="2">
    <location>
        <begin position="107"/>
        <end position="133"/>
    </location>
</feature>
<accession>A0A9D9HN75</accession>
<dbReference type="PANTHER" id="PTHR40076:SF1">
    <property type="entry name" value="MEMBRANE PROTEIN"/>
    <property type="match status" value="1"/>
</dbReference>
<dbReference type="AlphaFoldDB" id="A0A9D9HN75"/>
<feature type="compositionally biased region" description="Basic and acidic residues" evidence="1">
    <location>
        <begin position="201"/>
        <end position="224"/>
    </location>
</feature>
<dbReference type="EMBL" id="JADIMM010000018">
    <property type="protein sequence ID" value="MBO8456818.1"/>
    <property type="molecule type" value="Genomic_DNA"/>
</dbReference>
<sequence length="224" mass="25749">MELNRFCLSGFFLTMRNKTPSVIELNPEQETVNDFFERFSDWFAGLKYVLWKSLWLILWSFLFVIPAFVKAVAYSQMVYIVAENPDISVRKAMNISKVITRGYKGDLFLLYLSFIPWFFISFISYGAAGFYVIPYYEFTKINTYYFLKQKALKSGLLDEEDFGSGHTQFDGYGAFPGENNSGPENEGKTGTGEVDNSSVYRDSDGKETTEKDSNENNEDVRTEV</sequence>
<keyword evidence="2" id="KW-0812">Transmembrane</keyword>
<evidence type="ECO:0000256" key="2">
    <source>
        <dbReference type="SAM" id="Phobius"/>
    </source>
</evidence>
<keyword evidence="2" id="KW-0472">Membrane</keyword>
<reference evidence="3" key="1">
    <citation type="submission" date="2020-10" db="EMBL/GenBank/DDBJ databases">
        <authorList>
            <person name="Gilroy R."/>
        </authorList>
    </citation>
    <scope>NUCLEOTIDE SEQUENCE</scope>
    <source>
        <strain evidence="3">10532</strain>
    </source>
</reference>
<dbReference type="PANTHER" id="PTHR40076">
    <property type="entry name" value="MEMBRANE PROTEIN-RELATED"/>
    <property type="match status" value="1"/>
</dbReference>